<gene>
    <name evidence="2" type="ORF">BP5553_07255</name>
</gene>
<dbReference type="EMBL" id="NPIC01000006">
    <property type="protein sequence ID" value="RDL35324.1"/>
    <property type="molecule type" value="Genomic_DNA"/>
</dbReference>
<comment type="caution">
    <text evidence="2">The sequence shown here is derived from an EMBL/GenBank/DDBJ whole genome shotgun (WGS) entry which is preliminary data.</text>
</comment>
<feature type="compositionally biased region" description="Low complexity" evidence="1">
    <location>
        <begin position="24"/>
        <end position="46"/>
    </location>
</feature>
<feature type="compositionally biased region" description="Polar residues" evidence="1">
    <location>
        <begin position="9"/>
        <end position="23"/>
    </location>
</feature>
<sequence>MPSVIEQPAQVSEQMTTETNAVEATQPRRQAATAAAAVARSLAARSSIKLPHPPPSYNANGAEKRPIEGGGL</sequence>
<evidence type="ECO:0000313" key="3">
    <source>
        <dbReference type="Proteomes" id="UP000254866"/>
    </source>
</evidence>
<evidence type="ECO:0000256" key="1">
    <source>
        <dbReference type="SAM" id="MobiDB-lite"/>
    </source>
</evidence>
<name>A0A370TIY2_9HELO</name>
<dbReference type="GeneID" id="43600104"/>
<organism evidence="2 3">
    <name type="scientific">Venustampulla echinocandica</name>
    <dbReference type="NCBI Taxonomy" id="2656787"/>
    <lineage>
        <taxon>Eukaryota</taxon>
        <taxon>Fungi</taxon>
        <taxon>Dikarya</taxon>
        <taxon>Ascomycota</taxon>
        <taxon>Pezizomycotina</taxon>
        <taxon>Leotiomycetes</taxon>
        <taxon>Helotiales</taxon>
        <taxon>Pleuroascaceae</taxon>
        <taxon>Venustampulla</taxon>
    </lineage>
</organism>
<dbReference type="RefSeq" id="XP_031868147.1">
    <property type="nucleotide sequence ID" value="XM_032015878.1"/>
</dbReference>
<dbReference type="AlphaFoldDB" id="A0A370TIY2"/>
<reference evidence="2 3" key="1">
    <citation type="journal article" date="2018" name="IMA Fungus">
        <title>IMA Genome-F 9: Draft genome sequence of Annulohypoxylon stygium, Aspergillus mulundensis, Berkeleyomyces basicola (syn. Thielaviopsis basicola), Ceratocystis smalleyi, two Cercospora beticola strains, Coleophoma cylindrospora, Fusarium fracticaudum, Phialophora cf. hyalina, and Morchella septimelata.</title>
        <authorList>
            <person name="Wingfield B.D."/>
            <person name="Bills G.F."/>
            <person name="Dong Y."/>
            <person name="Huang W."/>
            <person name="Nel W.J."/>
            <person name="Swalarsk-Parry B.S."/>
            <person name="Vaghefi N."/>
            <person name="Wilken P.M."/>
            <person name="An Z."/>
            <person name="de Beer Z.W."/>
            <person name="De Vos L."/>
            <person name="Chen L."/>
            <person name="Duong T.A."/>
            <person name="Gao Y."/>
            <person name="Hammerbacher A."/>
            <person name="Kikkert J.R."/>
            <person name="Li Y."/>
            <person name="Li H."/>
            <person name="Li K."/>
            <person name="Li Q."/>
            <person name="Liu X."/>
            <person name="Ma X."/>
            <person name="Naidoo K."/>
            <person name="Pethybridge S.J."/>
            <person name="Sun J."/>
            <person name="Steenkamp E.T."/>
            <person name="van der Nest M.A."/>
            <person name="van Wyk S."/>
            <person name="Wingfield M.J."/>
            <person name="Xiong C."/>
            <person name="Yue Q."/>
            <person name="Zhang X."/>
        </authorList>
    </citation>
    <scope>NUCLEOTIDE SEQUENCE [LARGE SCALE GENOMIC DNA]</scope>
    <source>
        <strain evidence="2 3">BP 5553</strain>
    </source>
</reference>
<feature type="region of interest" description="Disordered" evidence="1">
    <location>
        <begin position="1"/>
        <end position="72"/>
    </location>
</feature>
<accession>A0A370TIY2</accession>
<evidence type="ECO:0000313" key="2">
    <source>
        <dbReference type="EMBL" id="RDL35324.1"/>
    </source>
</evidence>
<dbReference type="Proteomes" id="UP000254866">
    <property type="component" value="Unassembled WGS sequence"/>
</dbReference>
<keyword evidence="3" id="KW-1185">Reference proteome</keyword>
<feature type="compositionally biased region" description="Basic and acidic residues" evidence="1">
    <location>
        <begin position="62"/>
        <end position="72"/>
    </location>
</feature>
<proteinExistence type="predicted"/>
<protein>
    <submittedName>
        <fullName evidence="2">Uncharacterized protein</fullName>
    </submittedName>
</protein>